<proteinExistence type="predicted"/>
<evidence type="ECO:0000256" key="1">
    <source>
        <dbReference type="SAM" id="MobiDB-lite"/>
    </source>
</evidence>
<dbReference type="WBParaSite" id="nRc.2.0.1.t33944-RA">
    <property type="protein sequence ID" value="nRc.2.0.1.t33944-RA"/>
    <property type="gene ID" value="nRc.2.0.1.g33944"/>
</dbReference>
<keyword evidence="2" id="KW-1185">Reference proteome</keyword>
<feature type="region of interest" description="Disordered" evidence="1">
    <location>
        <begin position="44"/>
        <end position="63"/>
    </location>
</feature>
<evidence type="ECO:0000313" key="3">
    <source>
        <dbReference type="WBParaSite" id="nRc.2.0.1.t33944-RA"/>
    </source>
</evidence>
<name>A0A915K6Y7_ROMCU</name>
<accession>A0A915K6Y7</accession>
<sequence length="151" mass="16854">MGFLAKVVRIPSALALVYAFCFLFVSPSYSYDVLDAHRSMLVADENTNPKSDPTSTGGRGGALDDAEYDYLTHLYGGFLKRSMMTAAGPHLYHPTKRVKVPKLGKRSWQSAAEAPPSSSKSDEDEDGDDGLYANYIYRHPLLFKMYTRKFN</sequence>
<organism evidence="2 3">
    <name type="scientific">Romanomermis culicivorax</name>
    <name type="common">Nematode worm</name>
    <dbReference type="NCBI Taxonomy" id="13658"/>
    <lineage>
        <taxon>Eukaryota</taxon>
        <taxon>Metazoa</taxon>
        <taxon>Ecdysozoa</taxon>
        <taxon>Nematoda</taxon>
        <taxon>Enoplea</taxon>
        <taxon>Dorylaimia</taxon>
        <taxon>Mermithida</taxon>
        <taxon>Mermithoidea</taxon>
        <taxon>Mermithidae</taxon>
        <taxon>Romanomermis</taxon>
    </lineage>
</organism>
<reference evidence="3" key="1">
    <citation type="submission" date="2022-11" db="UniProtKB">
        <authorList>
            <consortium name="WormBaseParasite"/>
        </authorList>
    </citation>
    <scope>IDENTIFICATION</scope>
</reference>
<evidence type="ECO:0000313" key="2">
    <source>
        <dbReference type="Proteomes" id="UP000887565"/>
    </source>
</evidence>
<protein>
    <submittedName>
        <fullName evidence="3">Uncharacterized protein</fullName>
    </submittedName>
</protein>
<feature type="compositionally biased region" description="Low complexity" evidence="1">
    <location>
        <begin position="110"/>
        <end position="119"/>
    </location>
</feature>
<dbReference type="Proteomes" id="UP000887565">
    <property type="component" value="Unplaced"/>
</dbReference>
<dbReference type="AlphaFoldDB" id="A0A915K6Y7"/>
<feature type="compositionally biased region" description="Polar residues" evidence="1">
    <location>
        <begin position="45"/>
        <end position="56"/>
    </location>
</feature>
<feature type="region of interest" description="Disordered" evidence="1">
    <location>
        <begin position="97"/>
        <end position="126"/>
    </location>
</feature>